<accession>A0A2A4ENI2</accession>
<dbReference type="AlphaFoldDB" id="A0A2A4ENI2"/>
<protein>
    <recommendedName>
        <fullName evidence="3">GYD domain-containing protein</fullName>
    </recommendedName>
</protein>
<dbReference type="OrthoDB" id="678788at2"/>
<evidence type="ECO:0000313" key="1">
    <source>
        <dbReference type="EMBL" id="PCE22701.1"/>
    </source>
</evidence>
<comment type="caution">
    <text evidence="1">The sequence shown here is derived from an EMBL/GenBank/DDBJ whole genome shotgun (WGS) entry which is preliminary data.</text>
</comment>
<organism evidence="1 2">
    <name type="scientific">Paraburkholderia acidicola</name>
    <dbReference type="NCBI Taxonomy" id="1912599"/>
    <lineage>
        <taxon>Bacteria</taxon>
        <taxon>Pseudomonadati</taxon>
        <taxon>Pseudomonadota</taxon>
        <taxon>Betaproteobacteria</taxon>
        <taxon>Burkholderiales</taxon>
        <taxon>Burkholderiaceae</taxon>
        <taxon>Paraburkholderia</taxon>
    </lineage>
</organism>
<dbReference type="Proteomes" id="UP000218022">
    <property type="component" value="Unassembled WGS sequence"/>
</dbReference>
<proteinExistence type="predicted"/>
<gene>
    <name evidence="1" type="ORF">BWP39_23770</name>
</gene>
<evidence type="ECO:0008006" key="3">
    <source>
        <dbReference type="Google" id="ProtNLM"/>
    </source>
</evidence>
<evidence type="ECO:0000313" key="2">
    <source>
        <dbReference type="Proteomes" id="UP000218022"/>
    </source>
</evidence>
<sequence>MEVHFDYYLKDRARIRALEHRLDSAIKRAGVGELGETETHLDGNDGYLYMYGPDPDRMYRVVSPILKSSRLMTAAEVTQHYGAHTKSFVINQAGVR</sequence>
<dbReference type="EMBL" id="MTZV01000006">
    <property type="protein sequence ID" value="PCE22701.1"/>
    <property type="molecule type" value="Genomic_DNA"/>
</dbReference>
<reference evidence="1 2" key="1">
    <citation type="submission" date="2017-01" db="EMBL/GenBank/DDBJ databases">
        <title>Whole-Genome Shotgun Sequencing of Two beta-Proteobacterial Species in Search of the Bulgecin Biosynthetic Cluster.</title>
        <authorList>
            <person name="Horsman M.E."/>
            <person name="Marous D.R."/>
            <person name="Li R."/>
            <person name="Oliver R.A."/>
            <person name="Byun B."/>
            <person name="Emrich S.J."/>
            <person name="Boggess B."/>
            <person name="Townsend C.A."/>
            <person name="Mobashery S."/>
        </authorList>
    </citation>
    <scope>NUCLEOTIDE SEQUENCE [LARGE SCALE GENOMIC DNA]</scope>
    <source>
        <strain evidence="1 2">ATCC 31363</strain>
    </source>
</reference>
<name>A0A2A4ENI2_9BURK</name>